<dbReference type="PROSITE" id="PS51808">
    <property type="entry name" value="CHCH"/>
    <property type="match status" value="1"/>
</dbReference>
<gene>
    <name evidence="4" type="ORF">ACMD2_08138</name>
</gene>
<evidence type="ECO:0000256" key="2">
    <source>
        <dbReference type="ARBA" id="ARBA00023157"/>
    </source>
</evidence>
<dbReference type="Pfam" id="PF05254">
    <property type="entry name" value="UPF0203"/>
    <property type="match status" value="1"/>
</dbReference>
<reference evidence="4 5" key="1">
    <citation type="journal article" date="2016" name="DNA Res.">
        <title>The draft genome of MD-2 pineapple using hybrid error correction of long reads.</title>
        <authorList>
            <person name="Redwan R.M."/>
            <person name="Saidin A."/>
            <person name="Kumar S.V."/>
        </authorList>
    </citation>
    <scope>NUCLEOTIDE SEQUENCE [LARGE SCALE GENOMIC DNA]</scope>
    <source>
        <strain evidence="5">cv. MD2</strain>
        <tissue evidence="4">Leaf</tissue>
    </source>
</reference>
<keyword evidence="3" id="KW-0472">Membrane</keyword>
<dbReference type="AlphaFoldDB" id="A0A199V2N7"/>
<organism evidence="4 5">
    <name type="scientific">Ananas comosus</name>
    <name type="common">Pineapple</name>
    <name type="synonym">Ananas ananas</name>
    <dbReference type="NCBI Taxonomy" id="4615"/>
    <lineage>
        <taxon>Eukaryota</taxon>
        <taxon>Viridiplantae</taxon>
        <taxon>Streptophyta</taxon>
        <taxon>Embryophyta</taxon>
        <taxon>Tracheophyta</taxon>
        <taxon>Spermatophyta</taxon>
        <taxon>Magnoliopsida</taxon>
        <taxon>Liliopsida</taxon>
        <taxon>Poales</taxon>
        <taxon>Bromeliaceae</taxon>
        <taxon>Bromelioideae</taxon>
        <taxon>Ananas</taxon>
    </lineage>
</organism>
<proteinExistence type="inferred from homology"/>
<dbReference type="EMBL" id="LSRQ01003555">
    <property type="protein sequence ID" value="OAY71248.1"/>
    <property type="molecule type" value="Genomic_DNA"/>
</dbReference>
<protein>
    <submittedName>
        <fullName evidence="4">Uncharacterized protein</fullName>
    </submittedName>
</protein>
<keyword evidence="3" id="KW-1133">Transmembrane helix</keyword>
<keyword evidence="2" id="KW-1015">Disulfide bond</keyword>
<comment type="similarity">
    <text evidence="1">Belongs to the TRIAP1/MDM35 family.</text>
</comment>
<sequence>MGISRNRAASSSSSASPCAQLRSAYHDCFNRWYSEKFSKGRCEEDECVAEWDKYKACLVFLSFITALFASSVLINMLIGFVFDSDLNHLVLVDLANPNPFLP</sequence>
<evidence type="ECO:0000313" key="5">
    <source>
        <dbReference type="Proteomes" id="UP000092600"/>
    </source>
</evidence>
<dbReference type="STRING" id="4615.A0A199V2N7"/>
<comment type="caution">
    <text evidence="4">The sequence shown here is derived from an EMBL/GenBank/DDBJ whole genome shotgun (WGS) entry which is preliminary data.</text>
</comment>
<evidence type="ECO:0000313" key="4">
    <source>
        <dbReference type="EMBL" id="OAY71248.1"/>
    </source>
</evidence>
<dbReference type="GO" id="GO:1990050">
    <property type="term" value="F:phosphatidic acid transfer activity"/>
    <property type="evidence" value="ECO:0007669"/>
    <property type="project" value="TreeGrafter"/>
</dbReference>
<evidence type="ECO:0000256" key="1">
    <source>
        <dbReference type="ARBA" id="ARBA00006196"/>
    </source>
</evidence>
<dbReference type="GO" id="GO:0005758">
    <property type="term" value="C:mitochondrial intermembrane space"/>
    <property type="evidence" value="ECO:0007669"/>
    <property type="project" value="TreeGrafter"/>
</dbReference>
<dbReference type="Proteomes" id="UP000092600">
    <property type="component" value="Unassembled WGS sequence"/>
</dbReference>
<accession>A0A199V2N7</accession>
<feature type="transmembrane region" description="Helical" evidence="3">
    <location>
        <begin position="58"/>
        <end position="82"/>
    </location>
</feature>
<evidence type="ECO:0000256" key="3">
    <source>
        <dbReference type="SAM" id="Phobius"/>
    </source>
</evidence>
<dbReference type="GO" id="GO:0005634">
    <property type="term" value="C:nucleus"/>
    <property type="evidence" value="ECO:0007669"/>
    <property type="project" value="TreeGrafter"/>
</dbReference>
<dbReference type="PANTHER" id="PTHR46403:SF1">
    <property type="entry name" value="TP53-REGULATED INHIBITOR OF APOPTOSIS 1"/>
    <property type="match status" value="1"/>
</dbReference>
<dbReference type="GO" id="GO:0045332">
    <property type="term" value="P:phospholipid translocation"/>
    <property type="evidence" value="ECO:0007669"/>
    <property type="project" value="TreeGrafter"/>
</dbReference>
<dbReference type="PANTHER" id="PTHR46403">
    <property type="entry name" value="TP53-REGULATED INHIBITOR OF APOPTOSIS 1"/>
    <property type="match status" value="1"/>
</dbReference>
<dbReference type="InterPro" id="IPR007918">
    <property type="entry name" value="MDM35_apoptosis"/>
</dbReference>
<dbReference type="GO" id="GO:0005829">
    <property type="term" value="C:cytosol"/>
    <property type="evidence" value="ECO:0007669"/>
    <property type="project" value="TreeGrafter"/>
</dbReference>
<name>A0A199V2N7_ANACO</name>
<keyword evidence="3" id="KW-0812">Transmembrane</keyword>